<protein>
    <recommendedName>
        <fullName evidence="8">Oxygenase</fullName>
    </recommendedName>
</protein>
<dbReference type="Pfam" id="PF03098">
    <property type="entry name" value="An_peroxidase"/>
    <property type="match status" value="3"/>
</dbReference>
<keyword evidence="2" id="KW-0611">Plant defense</keyword>
<dbReference type="GO" id="GO:0006631">
    <property type="term" value="P:fatty acid metabolic process"/>
    <property type="evidence" value="ECO:0007669"/>
    <property type="project" value="UniProtKB-ARBA"/>
</dbReference>
<evidence type="ECO:0000256" key="1">
    <source>
        <dbReference type="ARBA" id="ARBA00022723"/>
    </source>
</evidence>
<comment type="caution">
    <text evidence="6">The sequence shown here is derived from an EMBL/GenBank/DDBJ whole genome shotgun (WGS) entry which is preliminary data.</text>
</comment>
<evidence type="ECO:0000313" key="6">
    <source>
        <dbReference type="EMBL" id="MBB3185334.1"/>
    </source>
</evidence>
<evidence type="ECO:0000256" key="2">
    <source>
        <dbReference type="ARBA" id="ARBA00022821"/>
    </source>
</evidence>
<dbReference type="AlphaFoldDB" id="A0A7W5DMQ3"/>
<dbReference type="RefSeq" id="WP_221199345.1">
    <property type="nucleotide sequence ID" value="NZ_JACHXQ010000011.1"/>
</dbReference>
<dbReference type="GO" id="GO:0006979">
    <property type="term" value="P:response to oxidative stress"/>
    <property type="evidence" value="ECO:0007669"/>
    <property type="project" value="InterPro"/>
</dbReference>
<dbReference type="InterPro" id="IPR019791">
    <property type="entry name" value="Haem_peroxidase_animal"/>
</dbReference>
<gene>
    <name evidence="6" type="ORF">FHR95_002915</name>
</gene>
<dbReference type="PANTHER" id="PTHR11903">
    <property type="entry name" value="PROSTAGLANDIN G/H SYNTHASE"/>
    <property type="match status" value="1"/>
</dbReference>
<dbReference type="GO" id="GO:0016702">
    <property type="term" value="F:oxidoreductase activity, acting on single donors with incorporation of molecular oxygen, incorporation of two atoms of oxygen"/>
    <property type="evidence" value="ECO:0007669"/>
    <property type="project" value="TreeGrafter"/>
</dbReference>
<keyword evidence="3" id="KW-0223">Dioxygenase</keyword>
<reference evidence="6 7" key="1">
    <citation type="submission" date="2020-08" db="EMBL/GenBank/DDBJ databases">
        <title>Genomic Encyclopedia of Type Strains, Phase III (KMG-III): the genomes of soil and plant-associated and newly described type strains.</title>
        <authorList>
            <person name="Whitman W."/>
        </authorList>
    </citation>
    <scope>NUCLEOTIDE SEQUENCE [LARGE SCALE GENOMIC DNA]</scope>
    <source>
        <strain evidence="6 7">CECT 7341</strain>
    </source>
</reference>
<keyword evidence="7" id="KW-1185">Reference proteome</keyword>
<dbReference type="SUPFAM" id="SSF48113">
    <property type="entry name" value="Heme-dependent peroxidases"/>
    <property type="match status" value="1"/>
</dbReference>
<dbReference type="InterPro" id="IPR050783">
    <property type="entry name" value="Oxylipin_biosynth_metab"/>
</dbReference>
<dbReference type="Gene3D" id="1.10.640.10">
    <property type="entry name" value="Haem peroxidase domain superfamily, animal type"/>
    <property type="match status" value="1"/>
</dbReference>
<keyword evidence="1" id="KW-0479">Metal-binding</keyword>
<sequence length="1014" mass="114316">MSTVLPGTRLAVMSSATNSLPPHHRQQPRRRWHRREGLAVVALLALLTTPAAVVADDDAIALSPEADRPSWLETWSSLRACKRLISDGLREVPDDRADRFLGKVQEHTARCRGGQRAVEAQRRDTPWVDWQYYWATGDGASRNANYDSGWIRHLVGGLSEWVHLNPNDRGIDGALMDLEFQRVELIKFNLFDNYTYRDYVLGRDGAPGTTLTRWDEMRLPPEHPEYQAVGGDDEQLCQGELIRHRTLTGICNDLRNPLMGATGTEFARNVELDETFPDAGHTALTRARHGDRLDLMTPDPQRISQALFTREQSQPERCNEGRGLPGHSAEAHCDYHEAPFFNVLAAFWIQFMTHDWFSHLDEGANDASTLRSAGCDLNDDPAEEVGCRPDDAFQPSLVARNTPPETFEHQGETYLTRAHRTFDNHVTAWWDASQLYGYDETSASRVKRDPEDPARLQLVKNDGRGSGYLPRFGPPCETTTSDATCDRIHPAWSGQEATAFPDNWTVGTAFYHNVFAREHNAFVDTFRQQAAATPDADSGLRDPAAPQQVIRYADVTDDELYEAARLVVAAMIAKIHTIEWTPQLLYDEPLYRGMNSNWSGLFHEHALVEGALSRVLDRLRDSDDDRHANAWYSVLAAGPGIFGLGSERYADRSLFSTLLNGREDIWSLEKPEHVNGGTNHFGSPFNFPEEFITVYRLHPLVPDLLEVRELEAPNEVVKKVPALEGFRAGASDLLHEEGLSDWALSMGRQRLGLLTLGNHGRFLQNLAMGHLGSESGRLDIAALDIIRDRERGVPRFNEFRRQYGLKQLTSFDDFIDSSLPADSAERQRQEALVAKMREIYGQHVCDASKIISHAQRDAAGNYPNDCLGHPDGTRVDNIEDVDAVVGWLAEPVRPHGYAISETQFVVFILNASRRLFSDRFFTSSFRPEFYTQLGHDWIMNNGPDGVVMETRTSNGHEQPVSPMKRVLQRAMPELADELDPVVNVFDPWARDRGDYYSLDWTPRPRAESDAAFDQ</sequence>
<dbReference type="InterPro" id="IPR037120">
    <property type="entry name" value="Haem_peroxidase_sf_animal"/>
</dbReference>
<dbReference type="GO" id="GO:0004601">
    <property type="term" value="F:peroxidase activity"/>
    <property type="evidence" value="ECO:0007669"/>
    <property type="project" value="InterPro"/>
</dbReference>
<dbReference type="GO" id="GO:0006952">
    <property type="term" value="P:defense response"/>
    <property type="evidence" value="ECO:0007669"/>
    <property type="project" value="UniProtKB-KW"/>
</dbReference>
<dbReference type="InterPro" id="IPR010255">
    <property type="entry name" value="Haem_peroxidase_sf"/>
</dbReference>
<evidence type="ECO:0000313" key="7">
    <source>
        <dbReference type="Proteomes" id="UP000563050"/>
    </source>
</evidence>
<evidence type="ECO:0000256" key="4">
    <source>
        <dbReference type="ARBA" id="ARBA00023002"/>
    </source>
</evidence>
<dbReference type="Proteomes" id="UP000563050">
    <property type="component" value="Unassembled WGS sequence"/>
</dbReference>
<organism evidence="6 7">
    <name type="scientific">Halomonas fontilapidosi</name>
    <dbReference type="NCBI Taxonomy" id="616675"/>
    <lineage>
        <taxon>Bacteria</taxon>
        <taxon>Pseudomonadati</taxon>
        <taxon>Pseudomonadota</taxon>
        <taxon>Gammaproteobacteria</taxon>
        <taxon>Oceanospirillales</taxon>
        <taxon>Halomonadaceae</taxon>
        <taxon>Halomonas</taxon>
    </lineage>
</organism>
<proteinExistence type="predicted"/>
<dbReference type="GO" id="GO:0046872">
    <property type="term" value="F:metal ion binding"/>
    <property type="evidence" value="ECO:0007669"/>
    <property type="project" value="UniProtKB-KW"/>
</dbReference>
<evidence type="ECO:0000256" key="5">
    <source>
        <dbReference type="ARBA" id="ARBA00023004"/>
    </source>
</evidence>
<keyword evidence="4" id="KW-0560">Oxidoreductase</keyword>
<dbReference type="GO" id="GO:0020037">
    <property type="term" value="F:heme binding"/>
    <property type="evidence" value="ECO:0007669"/>
    <property type="project" value="InterPro"/>
</dbReference>
<dbReference type="PANTHER" id="PTHR11903:SF11">
    <property type="entry name" value="ALPHA-DIOXYGENASE 1"/>
    <property type="match status" value="1"/>
</dbReference>
<dbReference type="PROSITE" id="PS50292">
    <property type="entry name" value="PEROXIDASE_3"/>
    <property type="match status" value="1"/>
</dbReference>
<name>A0A7W5DMQ3_9GAMM</name>
<keyword evidence="5" id="KW-0408">Iron</keyword>
<evidence type="ECO:0008006" key="8">
    <source>
        <dbReference type="Google" id="ProtNLM"/>
    </source>
</evidence>
<evidence type="ECO:0000256" key="3">
    <source>
        <dbReference type="ARBA" id="ARBA00022964"/>
    </source>
</evidence>
<accession>A0A7W5DMQ3</accession>
<dbReference type="EMBL" id="JACHXQ010000011">
    <property type="protein sequence ID" value="MBB3185334.1"/>
    <property type="molecule type" value="Genomic_DNA"/>
</dbReference>